<keyword evidence="3" id="KW-1185">Reference proteome</keyword>
<protein>
    <submittedName>
        <fullName evidence="2">Uncharacterized protein</fullName>
    </submittedName>
</protein>
<proteinExistence type="predicted"/>
<dbReference type="AlphaFoldDB" id="A0A5N6E6U5"/>
<evidence type="ECO:0000313" key="2">
    <source>
        <dbReference type="EMBL" id="KAB8212845.1"/>
    </source>
</evidence>
<dbReference type="EMBL" id="ML733832">
    <property type="protein sequence ID" value="KAB8212845.1"/>
    <property type="molecule type" value="Genomic_DNA"/>
</dbReference>
<dbReference type="Proteomes" id="UP000326799">
    <property type="component" value="Unassembled WGS sequence"/>
</dbReference>
<evidence type="ECO:0000313" key="3">
    <source>
        <dbReference type="Proteomes" id="UP000326799"/>
    </source>
</evidence>
<feature type="compositionally biased region" description="Basic and acidic residues" evidence="1">
    <location>
        <begin position="171"/>
        <end position="198"/>
    </location>
</feature>
<accession>A0A5N6E6U5</accession>
<evidence type="ECO:0000256" key="1">
    <source>
        <dbReference type="SAM" id="MobiDB-lite"/>
    </source>
</evidence>
<sequence length="241" mass="26502">MPTQVAANKTTPNLVDRGLFTKMDSTIGTTWEPVPGKSEKAISSCTHASLGATARYLDVLNLHMQLASLRNVVENQASQQTIDMRSLKSELKSALGAVQQLELVINQKLLDCETQCQIMLAKVETGLADLKQTFSTDRKGTHAAYPEVAEIQKELAEIAELVRTVAPSPLSRDRIPVGNDTENRSSNDDGRGVRRDAPADLGLPAIMLDARRANHQLKEILHDPTRLQETISRSIRSRPET</sequence>
<gene>
    <name evidence="2" type="ORF">BDV33DRAFT_186035</name>
</gene>
<feature type="region of interest" description="Disordered" evidence="1">
    <location>
        <begin position="170"/>
        <end position="198"/>
    </location>
</feature>
<organism evidence="2 3">
    <name type="scientific">Aspergillus novoparasiticus</name>
    <dbReference type="NCBI Taxonomy" id="986946"/>
    <lineage>
        <taxon>Eukaryota</taxon>
        <taxon>Fungi</taxon>
        <taxon>Dikarya</taxon>
        <taxon>Ascomycota</taxon>
        <taxon>Pezizomycotina</taxon>
        <taxon>Eurotiomycetes</taxon>
        <taxon>Eurotiomycetidae</taxon>
        <taxon>Eurotiales</taxon>
        <taxon>Aspergillaceae</taxon>
        <taxon>Aspergillus</taxon>
        <taxon>Aspergillus subgen. Circumdati</taxon>
    </lineage>
</organism>
<reference evidence="2 3" key="1">
    <citation type="submission" date="2019-04" db="EMBL/GenBank/DDBJ databases">
        <title>Fungal friends and foes A comparative genomics study of 23 Aspergillus species from section Flavi.</title>
        <authorList>
            <consortium name="DOE Joint Genome Institute"/>
            <person name="Kjaerbolling I."/>
            <person name="Vesth T.C."/>
            <person name="Frisvad J.C."/>
            <person name="Nybo J.L."/>
            <person name="Theobald S."/>
            <person name="Kildgaard S."/>
            <person name="Petersen T.I."/>
            <person name="Kuo A."/>
            <person name="Sato A."/>
            <person name="Lyhne E.K."/>
            <person name="Kogle M.E."/>
            <person name="Wiebenga A."/>
            <person name="Kun R.S."/>
            <person name="Lubbers R.J."/>
            <person name="Makela M.R."/>
            <person name="Barry K."/>
            <person name="Chovatia M."/>
            <person name="Clum A."/>
            <person name="Daum C."/>
            <person name="Haridas S."/>
            <person name="He G."/>
            <person name="LaButti K."/>
            <person name="Lipzen A."/>
            <person name="Mondo S."/>
            <person name="Pangilinan J."/>
            <person name="Riley R."/>
            <person name="Salamov A."/>
            <person name="Simmons B.A."/>
            <person name="Magnuson J.K."/>
            <person name="Henrissat B."/>
            <person name="Mortensen U.H."/>
            <person name="Larsen T.O."/>
            <person name="De vries R.P."/>
            <person name="Grigoriev I.V."/>
            <person name="Machida M."/>
            <person name="Baker S.E."/>
            <person name="Andersen M.R."/>
        </authorList>
    </citation>
    <scope>NUCLEOTIDE SEQUENCE [LARGE SCALE GENOMIC DNA]</scope>
    <source>
        <strain evidence="2 3">CBS 126849</strain>
    </source>
</reference>
<name>A0A5N6E6U5_9EURO</name>